<gene>
    <name evidence="2" type="ORF">NDU88_003425</name>
</gene>
<feature type="compositionally biased region" description="Basic and acidic residues" evidence="1">
    <location>
        <begin position="41"/>
        <end position="100"/>
    </location>
</feature>
<evidence type="ECO:0000256" key="1">
    <source>
        <dbReference type="SAM" id="MobiDB-lite"/>
    </source>
</evidence>
<accession>A0AAV7VFG9</accession>
<proteinExistence type="predicted"/>
<keyword evidence="3" id="KW-1185">Reference proteome</keyword>
<evidence type="ECO:0000313" key="2">
    <source>
        <dbReference type="EMBL" id="KAJ1199591.1"/>
    </source>
</evidence>
<reference evidence="2" key="1">
    <citation type="journal article" date="2022" name="bioRxiv">
        <title>Sequencing and chromosome-scale assembly of the giantPleurodeles waltlgenome.</title>
        <authorList>
            <person name="Brown T."/>
            <person name="Elewa A."/>
            <person name="Iarovenko S."/>
            <person name="Subramanian E."/>
            <person name="Araus A.J."/>
            <person name="Petzold A."/>
            <person name="Susuki M."/>
            <person name="Suzuki K.-i.T."/>
            <person name="Hayashi T."/>
            <person name="Toyoda A."/>
            <person name="Oliveira C."/>
            <person name="Osipova E."/>
            <person name="Leigh N.D."/>
            <person name="Simon A."/>
            <person name="Yun M.H."/>
        </authorList>
    </citation>
    <scope>NUCLEOTIDE SEQUENCE</scope>
    <source>
        <strain evidence="2">20211129_DDA</strain>
        <tissue evidence="2">Liver</tissue>
    </source>
</reference>
<evidence type="ECO:0000313" key="3">
    <source>
        <dbReference type="Proteomes" id="UP001066276"/>
    </source>
</evidence>
<dbReference type="Proteomes" id="UP001066276">
    <property type="component" value="Chromosome 2_1"/>
</dbReference>
<protein>
    <submittedName>
        <fullName evidence="2">Uncharacterized protein</fullName>
    </submittedName>
</protein>
<feature type="region of interest" description="Disordered" evidence="1">
    <location>
        <begin position="1"/>
        <end position="100"/>
    </location>
</feature>
<organism evidence="2 3">
    <name type="scientific">Pleurodeles waltl</name>
    <name type="common">Iberian ribbed newt</name>
    <dbReference type="NCBI Taxonomy" id="8319"/>
    <lineage>
        <taxon>Eukaryota</taxon>
        <taxon>Metazoa</taxon>
        <taxon>Chordata</taxon>
        <taxon>Craniata</taxon>
        <taxon>Vertebrata</taxon>
        <taxon>Euteleostomi</taxon>
        <taxon>Amphibia</taxon>
        <taxon>Batrachia</taxon>
        <taxon>Caudata</taxon>
        <taxon>Salamandroidea</taxon>
        <taxon>Salamandridae</taxon>
        <taxon>Pleurodelinae</taxon>
        <taxon>Pleurodeles</taxon>
    </lineage>
</organism>
<sequence>MSCAVSAPDNTEVARGEPLSIGSLPKPREHDARKGVVPPIQERRDRTRWWRLREPMGEPEDKQRRTRNEEDPENARILHPKPGPEPETRPLWTRYREKDR</sequence>
<dbReference type="EMBL" id="JANPWB010000003">
    <property type="protein sequence ID" value="KAJ1199591.1"/>
    <property type="molecule type" value="Genomic_DNA"/>
</dbReference>
<comment type="caution">
    <text evidence="2">The sequence shown here is derived from an EMBL/GenBank/DDBJ whole genome shotgun (WGS) entry which is preliminary data.</text>
</comment>
<dbReference type="AlphaFoldDB" id="A0AAV7VFG9"/>
<name>A0AAV7VFG9_PLEWA</name>